<evidence type="ECO:0008006" key="14">
    <source>
        <dbReference type="Google" id="ProtNLM"/>
    </source>
</evidence>
<comment type="caution">
    <text evidence="12">The sequence shown here is derived from an EMBL/GenBank/DDBJ whole genome shotgun (WGS) entry which is preliminary data.</text>
</comment>
<organism evidence="12 13">
    <name type="scientific">Pristionchus fissidentatus</name>
    <dbReference type="NCBI Taxonomy" id="1538716"/>
    <lineage>
        <taxon>Eukaryota</taxon>
        <taxon>Metazoa</taxon>
        <taxon>Ecdysozoa</taxon>
        <taxon>Nematoda</taxon>
        <taxon>Chromadorea</taxon>
        <taxon>Rhabditida</taxon>
        <taxon>Rhabditina</taxon>
        <taxon>Diplogasteromorpha</taxon>
        <taxon>Diplogasteroidea</taxon>
        <taxon>Neodiplogasteridae</taxon>
        <taxon>Pristionchus</taxon>
    </lineage>
</organism>
<evidence type="ECO:0000256" key="3">
    <source>
        <dbReference type="ARBA" id="ARBA00022448"/>
    </source>
</evidence>
<keyword evidence="3 11" id="KW-0813">Transport</keyword>
<evidence type="ECO:0000256" key="1">
    <source>
        <dbReference type="ARBA" id="ARBA00004448"/>
    </source>
</evidence>
<reference evidence="12" key="1">
    <citation type="submission" date="2023-10" db="EMBL/GenBank/DDBJ databases">
        <title>Genome assembly of Pristionchus species.</title>
        <authorList>
            <person name="Yoshida K."/>
            <person name="Sommer R.J."/>
        </authorList>
    </citation>
    <scope>NUCLEOTIDE SEQUENCE</scope>
    <source>
        <strain evidence="12">RS5133</strain>
    </source>
</reference>
<dbReference type="EMBL" id="BTSY01000003">
    <property type="protein sequence ID" value="GMT18639.1"/>
    <property type="molecule type" value="Genomic_DNA"/>
</dbReference>
<comment type="subcellular location">
    <subcellularLocation>
        <location evidence="1">Mitochondrion inner membrane</location>
        <topology evidence="1">Multi-pass membrane protein</topology>
    </subcellularLocation>
</comment>
<dbReference type="PROSITE" id="PS50920">
    <property type="entry name" value="SOLCAR"/>
    <property type="match status" value="3"/>
</dbReference>
<evidence type="ECO:0000256" key="2">
    <source>
        <dbReference type="ARBA" id="ARBA00006375"/>
    </source>
</evidence>
<dbReference type="SUPFAM" id="SSF103506">
    <property type="entry name" value="Mitochondrial carrier"/>
    <property type="match status" value="1"/>
</dbReference>
<comment type="similarity">
    <text evidence="2 11">Belongs to the mitochondrial carrier (TC 2.A.29) family.</text>
</comment>
<evidence type="ECO:0000256" key="9">
    <source>
        <dbReference type="ARBA" id="ARBA00023136"/>
    </source>
</evidence>
<dbReference type="PRINTS" id="PR00926">
    <property type="entry name" value="MITOCARRIER"/>
</dbReference>
<sequence length="316" mass="34113">LAARPNSSVGSPISSMAAERSATLGDFAAKYVLSCAAATVAETSTYPLDIIKTHLQIASRKGEAKTAFGIGSEIISKGGGRVLSLWNGCAPAVYRHFIYTGIRFGLYEEIRNASTRSSPFTVYKAMAAGLISGAVAQFVASPMDLVKVQIQLRHVSNSAEYAGNTVSIVSAIIRKHGVAELWRGWIPNVQRAALLNMADIACYDFSKRALLSSNLGLTDSTPTHLIASALAGLSAALVSTPADVVKTRIMQQLRDSSGDTVAYRGSMDCLLRIIKEEGFLSLYRGFTPIYIRMAPWSLIFWVSYEKIRKLTGSQSF</sequence>
<keyword evidence="7" id="KW-1133">Transmembrane helix</keyword>
<dbReference type="InterPro" id="IPR050391">
    <property type="entry name" value="Mito_Metabolite_Transporter"/>
</dbReference>
<dbReference type="FunFam" id="1.50.40.10:FF:000062">
    <property type="entry name" value="mitochondrial uncoupling protein 3"/>
    <property type="match status" value="1"/>
</dbReference>
<keyword evidence="6" id="KW-0999">Mitochondrion inner membrane</keyword>
<evidence type="ECO:0000256" key="10">
    <source>
        <dbReference type="PROSITE-ProRule" id="PRU00282"/>
    </source>
</evidence>
<dbReference type="Proteomes" id="UP001432322">
    <property type="component" value="Unassembled WGS sequence"/>
</dbReference>
<protein>
    <recommendedName>
        <fullName evidence="14">Mitochondrial carrier protein</fullName>
    </recommendedName>
</protein>
<dbReference type="GO" id="GO:0055085">
    <property type="term" value="P:transmembrane transport"/>
    <property type="evidence" value="ECO:0007669"/>
    <property type="project" value="InterPro"/>
</dbReference>
<dbReference type="InterPro" id="IPR002067">
    <property type="entry name" value="MCP"/>
</dbReference>
<evidence type="ECO:0000256" key="8">
    <source>
        <dbReference type="ARBA" id="ARBA00023128"/>
    </source>
</evidence>
<keyword evidence="4 10" id="KW-0812">Transmembrane</keyword>
<evidence type="ECO:0000256" key="11">
    <source>
        <dbReference type="RuleBase" id="RU000488"/>
    </source>
</evidence>
<evidence type="ECO:0000313" key="12">
    <source>
        <dbReference type="EMBL" id="GMT18639.1"/>
    </source>
</evidence>
<accession>A0AAV5VLI8</accession>
<dbReference type="PANTHER" id="PTHR45618">
    <property type="entry name" value="MITOCHONDRIAL DICARBOXYLATE CARRIER-RELATED"/>
    <property type="match status" value="1"/>
</dbReference>
<proteinExistence type="inferred from homology"/>
<keyword evidence="9 10" id="KW-0472">Membrane</keyword>
<gene>
    <name evidence="12" type="ORF">PFISCL1PPCAC_9936</name>
</gene>
<name>A0AAV5VLI8_9BILA</name>
<keyword evidence="8" id="KW-0496">Mitochondrion</keyword>
<feature type="repeat" description="Solcar" evidence="10">
    <location>
        <begin position="120"/>
        <end position="209"/>
    </location>
</feature>
<dbReference type="AlphaFoldDB" id="A0AAV5VLI8"/>
<dbReference type="Pfam" id="PF00153">
    <property type="entry name" value="Mito_carr"/>
    <property type="match status" value="3"/>
</dbReference>
<dbReference type="Gene3D" id="1.50.40.10">
    <property type="entry name" value="Mitochondrial carrier domain"/>
    <property type="match status" value="1"/>
</dbReference>
<evidence type="ECO:0000313" key="13">
    <source>
        <dbReference type="Proteomes" id="UP001432322"/>
    </source>
</evidence>
<feature type="non-terminal residue" evidence="12">
    <location>
        <position position="1"/>
    </location>
</feature>
<feature type="repeat" description="Solcar" evidence="10">
    <location>
        <begin position="219"/>
        <end position="310"/>
    </location>
</feature>
<dbReference type="InterPro" id="IPR018108">
    <property type="entry name" value="MCP_transmembrane"/>
</dbReference>
<keyword evidence="5" id="KW-0677">Repeat</keyword>
<evidence type="ECO:0000256" key="7">
    <source>
        <dbReference type="ARBA" id="ARBA00022989"/>
    </source>
</evidence>
<evidence type="ECO:0000256" key="5">
    <source>
        <dbReference type="ARBA" id="ARBA00022737"/>
    </source>
</evidence>
<keyword evidence="13" id="KW-1185">Reference proteome</keyword>
<dbReference type="GO" id="GO:0005743">
    <property type="term" value="C:mitochondrial inner membrane"/>
    <property type="evidence" value="ECO:0007669"/>
    <property type="project" value="UniProtKB-SubCell"/>
</dbReference>
<feature type="repeat" description="Solcar" evidence="10">
    <location>
        <begin position="25"/>
        <end position="113"/>
    </location>
</feature>
<dbReference type="InterPro" id="IPR023395">
    <property type="entry name" value="MCP_dom_sf"/>
</dbReference>
<evidence type="ECO:0000256" key="4">
    <source>
        <dbReference type="ARBA" id="ARBA00022692"/>
    </source>
</evidence>
<evidence type="ECO:0000256" key="6">
    <source>
        <dbReference type="ARBA" id="ARBA00022792"/>
    </source>
</evidence>